<dbReference type="Pfam" id="PF01610">
    <property type="entry name" value="DDE_Tnp_ISL3"/>
    <property type="match status" value="1"/>
</dbReference>
<gene>
    <name evidence="2" type="ORF">EJ104_10675</name>
</gene>
<dbReference type="PANTHER" id="PTHR33498:SF1">
    <property type="entry name" value="TRANSPOSASE FOR INSERTION SEQUENCE ELEMENT IS1557"/>
    <property type="match status" value="1"/>
</dbReference>
<reference evidence="2 3" key="1">
    <citation type="submission" date="2018-12" db="EMBL/GenBank/DDBJ databases">
        <title>Deinococcus radiophilus ATCC 27603 genome sequencing and assembly.</title>
        <authorList>
            <person name="Maclea K.S."/>
            <person name="Maynard C.R."/>
        </authorList>
    </citation>
    <scope>NUCLEOTIDE SEQUENCE [LARGE SCALE GENOMIC DNA]</scope>
    <source>
        <strain evidence="2 3">ATCC 27603</strain>
    </source>
</reference>
<dbReference type="Proteomes" id="UP000277766">
    <property type="component" value="Unassembled WGS sequence"/>
</dbReference>
<proteinExistence type="predicted"/>
<dbReference type="EMBL" id="RXPE01000026">
    <property type="protein sequence ID" value="RTR25508.1"/>
    <property type="molecule type" value="Genomic_DNA"/>
</dbReference>
<dbReference type="InterPro" id="IPR002560">
    <property type="entry name" value="Transposase_DDE"/>
</dbReference>
<dbReference type="AlphaFoldDB" id="A0A431VQK3"/>
<protein>
    <recommendedName>
        <fullName evidence="1">Transposase IS204/IS1001/IS1096/IS1165 DDE domain-containing protein</fullName>
    </recommendedName>
</protein>
<name>A0A431VQK3_9DEIO</name>
<evidence type="ECO:0000313" key="3">
    <source>
        <dbReference type="Proteomes" id="UP000277766"/>
    </source>
</evidence>
<evidence type="ECO:0000259" key="1">
    <source>
        <dbReference type="Pfam" id="PF01610"/>
    </source>
</evidence>
<comment type="caution">
    <text evidence="2">The sequence shown here is derived from an EMBL/GenBank/DDBJ whole genome shotgun (WGS) entry which is preliminary data.</text>
</comment>
<sequence>MSLSVYPPLVTGLEDQLIVQEGQVTGDRGIFMARLKQSENPQTCLCGERIYKGRQGVATLADLPWGDRPSELWVDYFHWQGGKGHLCRFPQPLAGLQAGLDSSAPEAGKRRRGIKMTQRLLDEVTRRYLQGQSSASLARWCGLSEPTLWRAVTKGLDEEFSRLQATAPERIEGMQHVGIDEIVWQGEIYAVVMNMDSRKLIDLLPDRELETVVRCLEELRTLREQQLGAPWTPVIATDMWEDYRRAVRQVFGDQAKQVTDRFHLQAKVTEALREEGQLLYLQHQEYAATSSGDTEIRDYLSMLTTDYFEFLQSGRVPEPLNYGPFHGDESNIIDLEPLLRLTRQLTQVWNAQTPQEAKDRYLQWRWAYSLYDARRPDLSQWRYRQGRPPLLGFERLIHLYSEWEAEIFSYFEQRHGDQRVTSGPVENMVGQLRRLFSRSQVRSDHRILSVRAIHRLGLNVQSPAPWKFEVRPDLTALPPCKCSEDGGPSDYRLSRPRRSTVQTLPFGGRPTRLLYYHGTARCRRCRQTVTVEAADEVAARTQELEAYVQREWRRGNSQQRVRQETGLSIKRIQAILGPVGQQRRLPPLPRQLGLLRTRWRGQPLWVLTDAKSGRILRLDQPPAGHPPEFLAELHPGQESLCHSLDWSFAPLITARTALDRFSFSQLAYPALGDVIRSYSSTLPLRLQRSKRYRYHRRILQVREGRRPKTDRFRALYLRESESLTRAYQEQQTALQLYEAADTLQFTLELQRWMTSRSVPEDLDEQHRLRQSYRYGHRDVVDEIGHQWAAIVRGFELHREGVSLARSRRELRWLKSLPVWQTRRRNRREALNILEEVCHAR</sequence>
<feature type="domain" description="Transposase IS204/IS1001/IS1096/IS1165 DDE" evidence="1">
    <location>
        <begin position="177"/>
        <end position="432"/>
    </location>
</feature>
<dbReference type="PANTHER" id="PTHR33498">
    <property type="entry name" value="TRANSPOSASE FOR INSERTION SEQUENCE ELEMENT IS1557"/>
    <property type="match status" value="1"/>
</dbReference>
<dbReference type="OrthoDB" id="140629at2"/>
<evidence type="ECO:0000313" key="2">
    <source>
        <dbReference type="EMBL" id="RTR25508.1"/>
    </source>
</evidence>
<dbReference type="InterPro" id="IPR047951">
    <property type="entry name" value="Transpos_ISL3"/>
</dbReference>
<keyword evidence="3" id="KW-1185">Reference proteome</keyword>
<organism evidence="2 3">
    <name type="scientific">Deinococcus radiophilus</name>
    <dbReference type="NCBI Taxonomy" id="32062"/>
    <lineage>
        <taxon>Bacteria</taxon>
        <taxon>Thermotogati</taxon>
        <taxon>Deinococcota</taxon>
        <taxon>Deinococci</taxon>
        <taxon>Deinococcales</taxon>
        <taxon>Deinococcaceae</taxon>
        <taxon>Deinococcus</taxon>
    </lineage>
</organism>
<accession>A0A431VQK3</accession>